<gene>
    <name evidence="18" type="primary">FKBP5</name>
</gene>
<evidence type="ECO:0000259" key="17">
    <source>
        <dbReference type="PROSITE" id="PS50059"/>
    </source>
</evidence>
<dbReference type="EMBL" id="AFYH01013956">
    <property type="status" value="NOT_ANNOTATED_CDS"/>
    <property type="molecule type" value="Genomic_DNA"/>
</dbReference>
<feature type="repeat" description="TPR" evidence="15">
    <location>
        <begin position="351"/>
        <end position="384"/>
    </location>
</feature>
<sequence>MTTDQDLKMEEKAQDIATTDQGEDLTPKQDRGVLKVIKKAGTGDESPMLGDKVYVHYTGALLNGKKIDSSRDRKEQFVFNLGKGQVIKAWDIGVATMKKGEVCQLVCRSDYAYGLAGSPPKIPPKATLVFEIELLGFKGEDLYEDGGIIRRIKVKGEGYSNPNEGATVEISLEAKCYNRVFDCRDVKFVVGEGEDQGIPIGIDKALEKMQRGESCLLHLKPQYGFGDTGKPEFNIEPNVELDYEVTLKSFEKAKESWEMDTKEKLERACVVKEKGTSYFKAGKYNQAVIQYRKIVSWLELEYGLSKEELKAAESFTLVAHLNLAMCYIKLRDYVKAVECCNKALEQDTTNEKGLYRRGEAQLLMNEFELAKCDFLKVLEINPENKAARLQVAACQKKMKEHYQRDKKIYANMFEKFAERDKKVEASIHQNETEKDVCEIDATELVSRKEEKGVTSDLQQT</sequence>
<evidence type="ECO:0000256" key="8">
    <source>
        <dbReference type="ARBA" id="ARBA00022803"/>
    </source>
</evidence>
<dbReference type="Pfam" id="PF00254">
    <property type="entry name" value="FKBP_C"/>
    <property type="match status" value="2"/>
</dbReference>
<evidence type="ECO:0000256" key="2">
    <source>
        <dbReference type="ARBA" id="ARBA00004123"/>
    </source>
</evidence>
<dbReference type="PANTHER" id="PTHR46512">
    <property type="entry name" value="PEPTIDYLPROLYL ISOMERASE"/>
    <property type="match status" value="1"/>
</dbReference>
<dbReference type="GO" id="GO:0005737">
    <property type="term" value="C:cytoplasm"/>
    <property type="evidence" value="ECO:0007669"/>
    <property type="project" value="UniProtKB-SubCell"/>
</dbReference>
<dbReference type="Gene3D" id="3.10.50.40">
    <property type="match status" value="2"/>
</dbReference>
<dbReference type="OMA" id="QAILTIH"/>
<dbReference type="EMBL" id="AFYH01013958">
    <property type="status" value="NOT_ANNOTATED_CDS"/>
    <property type="molecule type" value="Genomic_DNA"/>
</dbReference>
<dbReference type="EMBL" id="AFYH01013959">
    <property type="status" value="NOT_ANNOTATED_CDS"/>
    <property type="molecule type" value="Genomic_DNA"/>
</dbReference>
<feature type="domain" description="PPIase FKBP-type" evidence="17">
    <location>
        <begin position="50"/>
        <end position="138"/>
    </location>
</feature>
<dbReference type="FunFam" id="3.10.50.40:FF:000011">
    <property type="entry name" value="Peptidylprolyl isomerase"/>
    <property type="match status" value="1"/>
</dbReference>
<dbReference type="Proteomes" id="UP000008672">
    <property type="component" value="Unassembled WGS sequence"/>
</dbReference>
<dbReference type="SMART" id="SM00028">
    <property type="entry name" value="TPR"/>
    <property type="match status" value="3"/>
</dbReference>
<evidence type="ECO:0000256" key="6">
    <source>
        <dbReference type="ARBA" id="ARBA00022553"/>
    </source>
</evidence>
<evidence type="ECO:0000256" key="4">
    <source>
        <dbReference type="ARBA" id="ARBA00013194"/>
    </source>
</evidence>
<dbReference type="FunFam" id="1.25.40.10:FF:000008">
    <property type="entry name" value="Peptidylprolyl isomerase"/>
    <property type="match status" value="1"/>
</dbReference>
<evidence type="ECO:0000313" key="18">
    <source>
        <dbReference type="Ensembl" id="ENSLACP00000019036.1"/>
    </source>
</evidence>
<dbReference type="EMBL" id="AFYH01013955">
    <property type="status" value="NOT_ANNOTATED_CDS"/>
    <property type="molecule type" value="Genomic_DNA"/>
</dbReference>
<dbReference type="InterPro" id="IPR011990">
    <property type="entry name" value="TPR-like_helical_dom_sf"/>
</dbReference>
<dbReference type="SUPFAM" id="SSF48452">
    <property type="entry name" value="TPR-like"/>
    <property type="match status" value="1"/>
</dbReference>
<keyword evidence="10 14" id="KW-0697">Rotamase</keyword>
<dbReference type="eggNOG" id="KOG0543">
    <property type="taxonomic scope" value="Eukaryota"/>
</dbReference>
<evidence type="ECO:0000256" key="14">
    <source>
        <dbReference type="PROSITE-ProRule" id="PRU00277"/>
    </source>
</evidence>
<dbReference type="Ensembl" id="ENSLACT00000026619.1">
    <property type="protein sequence ID" value="ENSLACP00000022626.1"/>
    <property type="gene ID" value="ENSLACG00000016751.2"/>
</dbReference>
<evidence type="ECO:0000256" key="5">
    <source>
        <dbReference type="ARBA" id="ARBA00022490"/>
    </source>
</evidence>
<dbReference type="PANTHER" id="PTHR46512:SF9">
    <property type="entry name" value="PEPTIDYLPROLYL ISOMERASE"/>
    <property type="match status" value="1"/>
</dbReference>
<feature type="compositionally biased region" description="Basic and acidic residues" evidence="16">
    <location>
        <begin position="1"/>
        <end position="14"/>
    </location>
</feature>
<dbReference type="PROSITE" id="PS50059">
    <property type="entry name" value="FKBP_PPIASE"/>
    <property type="match status" value="2"/>
</dbReference>
<dbReference type="HOGENOM" id="CLU_013615_13_1_1"/>
<comment type="subcellular location">
    <subcellularLocation>
        <location evidence="3">Cytoplasm</location>
    </subcellularLocation>
    <subcellularLocation>
        <location evidence="2">Nucleus</location>
    </subcellularLocation>
</comment>
<keyword evidence="9" id="KW-0007">Acetylation</keyword>
<feature type="region of interest" description="Disordered" evidence="16">
    <location>
        <begin position="1"/>
        <end position="26"/>
    </location>
</feature>
<reference evidence="18" key="2">
    <citation type="submission" date="2025-05" db="UniProtKB">
        <authorList>
            <consortium name="Ensembl"/>
        </authorList>
    </citation>
    <scope>IDENTIFICATION</scope>
</reference>
<dbReference type="AlphaFoldDB" id="H3BAW5"/>
<keyword evidence="13" id="KW-0539">Nucleus</keyword>
<keyword evidence="12 14" id="KW-0413">Isomerase</keyword>
<dbReference type="OrthoDB" id="433738at2759"/>
<dbReference type="GO" id="GO:0005634">
    <property type="term" value="C:nucleus"/>
    <property type="evidence" value="ECO:0007669"/>
    <property type="project" value="UniProtKB-SubCell"/>
</dbReference>
<keyword evidence="7" id="KW-0677">Repeat</keyword>
<evidence type="ECO:0000256" key="1">
    <source>
        <dbReference type="ARBA" id="ARBA00000971"/>
    </source>
</evidence>
<evidence type="ECO:0000256" key="16">
    <source>
        <dbReference type="SAM" id="MobiDB-lite"/>
    </source>
</evidence>
<reference evidence="19" key="1">
    <citation type="submission" date="2011-08" db="EMBL/GenBank/DDBJ databases">
        <title>The draft genome of Latimeria chalumnae.</title>
        <authorList>
            <person name="Di Palma F."/>
            <person name="Alfoldi J."/>
            <person name="Johnson J."/>
            <person name="Berlin A."/>
            <person name="Gnerre S."/>
            <person name="Jaffe D."/>
            <person name="MacCallum I."/>
            <person name="Young S."/>
            <person name="Walker B.J."/>
            <person name="Lander E."/>
            <person name="Lindblad-Toh K."/>
        </authorList>
    </citation>
    <scope>NUCLEOTIDE SEQUENCE [LARGE SCALE GENOMIC DNA]</scope>
    <source>
        <strain evidence="19">Wild caught</strain>
    </source>
</reference>
<evidence type="ECO:0000256" key="9">
    <source>
        <dbReference type="ARBA" id="ARBA00022990"/>
    </source>
</evidence>
<keyword evidence="8 15" id="KW-0802">TPR repeat</keyword>
<dbReference type="Pfam" id="PF00515">
    <property type="entry name" value="TPR_1"/>
    <property type="match status" value="1"/>
</dbReference>
<evidence type="ECO:0000256" key="13">
    <source>
        <dbReference type="ARBA" id="ARBA00023242"/>
    </source>
</evidence>
<dbReference type="InterPro" id="IPR046357">
    <property type="entry name" value="PPIase_dom_sf"/>
</dbReference>
<keyword evidence="11" id="KW-0143">Chaperone</keyword>
<dbReference type="GeneID" id="102355167"/>
<dbReference type="GO" id="GO:0003755">
    <property type="term" value="F:peptidyl-prolyl cis-trans isomerase activity"/>
    <property type="evidence" value="ECO:0007669"/>
    <property type="project" value="UniProtKB-KW"/>
</dbReference>
<dbReference type="STRING" id="7897.ENSLACP00000022626"/>
<keyword evidence="19" id="KW-1185">Reference proteome</keyword>
<dbReference type="FunFam" id="3.10.50.40:FF:000013">
    <property type="entry name" value="Peptidylprolyl isomerase"/>
    <property type="match status" value="1"/>
</dbReference>
<dbReference type="EC" id="5.2.1.8" evidence="4 14"/>
<dbReference type="InterPro" id="IPR019734">
    <property type="entry name" value="TPR_rpt"/>
</dbReference>
<feature type="repeat" description="TPR" evidence="15">
    <location>
        <begin position="317"/>
        <end position="350"/>
    </location>
</feature>
<proteinExistence type="predicted"/>
<dbReference type="GeneTree" id="ENSGT00940000158726"/>
<dbReference type="SUPFAM" id="SSF54534">
    <property type="entry name" value="FKBP-like"/>
    <property type="match status" value="2"/>
</dbReference>
<accession>H3BAW5</accession>
<dbReference type="Bgee" id="ENSLACG00000016751">
    <property type="expression patterns" value="Expressed in pectoral fin and 5 other cell types or tissues"/>
</dbReference>
<dbReference type="EMBL" id="AFYH01013957">
    <property type="status" value="NOT_ANNOTATED_CDS"/>
    <property type="molecule type" value="Genomic_DNA"/>
</dbReference>
<protein>
    <recommendedName>
        <fullName evidence="4 14">peptidylprolyl isomerase</fullName>
        <ecNumber evidence="4 14">5.2.1.8</ecNumber>
    </recommendedName>
</protein>
<dbReference type="Pfam" id="PF13181">
    <property type="entry name" value="TPR_8"/>
    <property type="match status" value="1"/>
</dbReference>
<dbReference type="PROSITE" id="PS50005">
    <property type="entry name" value="TPR"/>
    <property type="match status" value="2"/>
</dbReference>
<organism evidence="18 19">
    <name type="scientific">Latimeria chalumnae</name>
    <name type="common">Coelacanth</name>
    <dbReference type="NCBI Taxonomy" id="7897"/>
    <lineage>
        <taxon>Eukaryota</taxon>
        <taxon>Metazoa</taxon>
        <taxon>Chordata</taxon>
        <taxon>Craniata</taxon>
        <taxon>Vertebrata</taxon>
        <taxon>Euteleostomi</taxon>
        <taxon>Coelacanthiformes</taxon>
        <taxon>Coelacanthidae</taxon>
        <taxon>Latimeria</taxon>
    </lineage>
</organism>
<evidence type="ECO:0000256" key="10">
    <source>
        <dbReference type="ARBA" id="ARBA00023110"/>
    </source>
</evidence>
<keyword evidence="6" id="KW-0597">Phosphoprotein</keyword>
<name>H3BAW5_LATCH</name>
<evidence type="ECO:0000256" key="11">
    <source>
        <dbReference type="ARBA" id="ARBA00023186"/>
    </source>
</evidence>
<evidence type="ECO:0000256" key="12">
    <source>
        <dbReference type="ARBA" id="ARBA00023235"/>
    </source>
</evidence>
<feature type="domain" description="PPIase FKBP-type" evidence="17">
    <location>
        <begin position="165"/>
        <end position="251"/>
    </location>
</feature>
<dbReference type="Gene3D" id="1.25.40.10">
    <property type="entry name" value="Tetratricopeptide repeat domain"/>
    <property type="match status" value="1"/>
</dbReference>
<dbReference type="Ensembl" id="ENSLACT00000019169.1">
    <property type="protein sequence ID" value="ENSLACP00000019036.1"/>
    <property type="gene ID" value="ENSLACG00000016751.2"/>
</dbReference>
<evidence type="ECO:0000313" key="19">
    <source>
        <dbReference type="Proteomes" id="UP000008672"/>
    </source>
</evidence>
<evidence type="ECO:0000256" key="7">
    <source>
        <dbReference type="ARBA" id="ARBA00022737"/>
    </source>
</evidence>
<dbReference type="KEGG" id="lcm:102355167"/>
<evidence type="ECO:0000256" key="3">
    <source>
        <dbReference type="ARBA" id="ARBA00004496"/>
    </source>
</evidence>
<keyword evidence="5" id="KW-0963">Cytoplasm</keyword>
<evidence type="ECO:0000256" key="15">
    <source>
        <dbReference type="PROSITE-ProRule" id="PRU00339"/>
    </source>
</evidence>
<dbReference type="InterPro" id="IPR001179">
    <property type="entry name" value="PPIase_FKBP_dom"/>
</dbReference>
<dbReference type="InterPro" id="IPR050754">
    <property type="entry name" value="FKBP4/5/8-like"/>
</dbReference>
<comment type="catalytic activity">
    <reaction evidence="1 14">
        <text>[protein]-peptidylproline (omega=180) = [protein]-peptidylproline (omega=0)</text>
        <dbReference type="Rhea" id="RHEA:16237"/>
        <dbReference type="Rhea" id="RHEA-COMP:10747"/>
        <dbReference type="Rhea" id="RHEA-COMP:10748"/>
        <dbReference type="ChEBI" id="CHEBI:83833"/>
        <dbReference type="ChEBI" id="CHEBI:83834"/>
        <dbReference type="EC" id="5.2.1.8"/>
    </reaction>
</comment>